<feature type="domain" description="Flavodoxin-like" evidence="11">
    <location>
        <begin position="68"/>
        <end position="205"/>
    </location>
</feature>
<dbReference type="Gene3D" id="3.40.50.360">
    <property type="match status" value="1"/>
</dbReference>
<keyword evidence="8" id="KW-0560">Oxidoreductase</keyword>
<dbReference type="FunFam" id="3.40.50.80:FF:000001">
    <property type="entry name" value="NADPH--cytochrome P450 reductase 1"/>
    <property type="match status" value="1"/>
</dbReference>
<gene>
    <name evidence="13" type="ORF">A3860_04320</name>
</gene>
<dbReference type="EMBL" id="LVYD01000058">
    <property type="protein sequence ID" value="OQP60959.1"/>
    <property type="molecule type" value="Genomic_DNA"/>
</dbReference>
<keyword evidence="6" id="KW-0274">FAD</keyword>
<evidence type="ECO:0000256" key="7">
    <source>
        <dbReference type="ARBA" id="ARBA00022857"/>
    </source>
</evidence>
<dbReference type="GO" id="GO:0019344">
    <property type="term" value="P:cysteine biosynthetic process"/>
    <property type="evidence" value="ECO:0007669"/>
    <property type="project" value="UniProtKB-KW"/>
</dbReference>
<dbReference type="RefSeq" id="WP_081151002.1">
    <property type="nucleotide sequence ID" value="NZ_LVYD01000058.1"/>
</dbReference>
<evidence type="ECO:0000313" key="13">
    <source>
        <dbReference type="EMBL" id="OQP60959.1"/>
    </source>
</evidence>
<dbReference type="Pfam" id="PF00667">
    <property type="entry name" value="FAD_binding_1"/>
    <property type="match status" value="1"/>
</dbReference>
<organism evidence="13 14">
    <name type="scientific">Niastella vici</name>
    <dbReference type="NCBI Taxonomy" id="1703345"/>
    <lineage>
        <taxon>Bacteria</taxon>
        <taxon>Pseudomonadati</taxon>
        <taxon>Bacteroidota</taxon>
        <taxon>Chitinophagia</taxon>
        <taxon>Chitinophagales</taxon>
        <taxon>Chitinophagaceae</taxon>
        <taxon>Niastella</taxon>
    </lineage>
</organism>
<dbReference type="InterPro" id="IPR008254">
    <property type="entry name" value="Flavodoxin/NO_synth"/>
</dbReference>
<accession>A0A1V9FRE9</accession>
<evidence type="ECO:0000313" key="14">
    <source>
        <dbReference type="Proteomes" id="UP000192796"/>
    </source>
</evidence>
<keyword evidence="9" id="KW-0028">Amino-acid biosynthesis</keyword>
<name>A0A1V9FRE9_9BACT</name>
<reference evidence="13 14" key="1">
    <citation type="submission" date="2016-03" db="EMBL/GenBank/DDBJ databases">
        <title>Niastella vici sp. nov., isolated from farmland soil.</title>
        <authorList>
            <person name="Chen L."/>
            <person name="Wang D."/>
            <person name="Yang S."/>
            <person name="Wang G."/>
        </authorList>
    </citation>
    <scope>NUCLEOTIDE SEQUENCE [LARGE SCALE GENOMIC DNA]</scope>
    <source>
        <strain evidence="13 14">DJ57</strain>
    </source>
</reference>
<sequence>MLAEHKLKLLQDLVRSSTKEELVWINGFLAGVLMNCHDQPALASTAAPATAAAPVAAPVESKPTVSKITIAYGTETGNSKKLATDLAAKAKKSGIQAKVVSLDQYRLNDLAKEEYFFTIISTQGEGEPPATAKKFYDHIHQNGFKLPQIKFGVLALGDTSYPLFCKAGEDVDQQLQKLGGQRVVNLIKCDTDYQGDADGWFSQVLHSLTTTTSSNGTASVGAVVTAKKPTGKKVYNGSIITNVNLNDRGSQKATHHIEIVADELEYQPGDSIGIVPENAPAIVDSIIAVTRIDSKKTVSFRNESHTVLELLKKKLNIAYLPERVVKQYASIVKQDIPETKISLLDLLKIYPVNNAAQFEEVIGILEPITPRLYSISSSPNAHSGEVHITVARDNFKVNGEVKHGLASNFLAELPVDGSLEFYVHKNNQFRLPAEDKDVIMIGPGTGIAPFRSFIAERDAAGASGRNWLFFGDQHFTTDFLYQTEIQNWIQTGVLTKVNVAFSRDQKSKIYVQHKMLENAKAFYEWLQNGAYVYICGAKEPMSVDVEYTILQIIERFGSKSSAQAVEYLSQLKEEGRFLKDVY</sequence>
<dbReference type="Proteomes" id="UP000192796">
    <property type="component" value="Unassembled WGS sequence"/>
</dbReference>
<dbReference type="SUPFAM" id="SSF63380">
    <property type="entry name" value="Riboflavin synthase domain-like"/>
    <property type="match status" value="1"/>
</dbReference>
<dbReference type="PRINTS" id="PR00371">
    <property type="entry name" value="FPNCR"/>
</dbReference>
<evidence type="ECO:0000256" key="6">
    <source>
        <dbReference type="ARBA" id="ARBA00022827"/>
    </source>
</evidence>
<feature type="domain" description="FAD-binding FR-type" evidence="12">
    <location>
        <begin position="232"/>
        <end position="432"/>
    </location>
</feature>
<dbReference type="OrthoDB" id="9789468at2"/>
<dbReference type="AlphaFoldDB" id="A0A1V9FRE9"/>
<dbReference type="GO" id="GO:0050660">
    <property type="term" value="F:flavin adenine dinucleotide binding"/>
    <property type="evidence" value="ECO:0007669"/>
    <property type="project" value="TreeGrafter"/>
</dbReference>
<dbReference type="PANTHER" id="PTHR19384:SF128">
    <property type="entry name" value="NADPH OXIDOREDUCTASE A"/>
    <property type="match status" value="1"/>
</dbReference>
<dbReference type="InterPro" id="IPR039261">
    <property type="entry name" value="FNR_nucleotide-bd"/>
</dbReference>
<dbReference type="SUPFAM" id="SSF52218">
    <property type="entry name" value="Flavoproteins"/>
    <property type="match status" value="1"/>
</dbReference>
<dbReference type="InterPro" id="IPR017927">
    <property type="entry name" value="FAD-bd_FR_type"/>
</dbReference>
<evidence type="ECO:0000256" key="4">
    <source>
        <dbReference type="ARBA" id="ARBA00022630"/>
    </source>
</evidence>
<dbReference type="InterPro" id="IPR001094">
    <property type="entry name" value="Flavdoxin-like"/>
</dbReference>
<dbReference type="GO" id="GO:0004783">
    <property type="term" value="F:sulfite reductase (NADPH) activity"/>
    <property type="evidence" value="ECO:0007669"/>
    <property type="project" value="UniProtKB-EC"/>
</dbReference>
<evidence type="ECO:0000256" key="5">
    <source>
        <dbReference type="ARBA" id="ARBA00022643"/>
    </source>
</evidence>
<dbReference type="SUPFAM" id="SSF52343">
    <property type="entry name" value="Ferredoxin reductase-like, C-terminal NADP-linked domain"/>
    <property type="match status" value="1"/>
</dbReference>
<keyword evidence="9" id="KW-0198">Cysteine biosynthesis</keyword>
<dbReference type="InterPro" id="IPR001433">
    <property type="entry name" value="OxRdtase_FAD/NAD-bd"/>
</dbReference>
<dbReference type="Gene3D" id="2.40.30.10">
    <property type="entry name" value="Translation factors"/>
    <property type="match status" value="1"/>
</dbReference>
<keyword evidence="14" id="KW-1185">Reference proteome</keyword>
<evidence type="ECO:0000259" key="11">
    <source>
        <dbReference type="PROSITE" id="PS50902"/>
    </source>
</evidence>
<dbReference type="GO" id="GO:0010181">
    <property type="term" value="F:FMN binding"/>
    <property type="evidence" value="ECO:0007669"/>
    <property type="project" value="InterPro"/>
</dbReference>
<dbReference type="InterPro" id="IPR017938">
    <property type="entry name" value="Riboflavin_synthase-like_b-brl"/>
</dbReference>
<keyword evidence="4" id="KW-0285">Flavoprotein</keyword>
<dbReference type="GO" id="GO:0005829">
    <property type="term" value="C:cytosol"/>
    <property type="evidence" value="ECO:0007669"/>
    <property type="project" value="TreeGrafter"/>
</dbReference>
<dbReference type="Gene3D" id="3.40.50.80">
    <property type="entry name" value="Nucleotide-binding domain of ferredoxin-NADP reductase (FNR) module"/>
    <property type="match status" value="1"/>
</dbReference>
<dbReference type="PROSITE" id="PS50902">
    <property type="entry name" value="FLAVODOXIN_LIKE"/>
    <property type="match status" value="1"/>
</dbReference>
<keyword evidence="5" id="KW-0288">FMN</keyword>
<keyword evidence="7" id="KW-0521">NADP</keyword>
<comment type="cofactor">
    <cofactor evidence="1">
        <name>FMN</name>
        <dbReference type="ChEBI" id="CHEBI:58210"/>
    </cofactor>
</comment>
<dbReference type="InterPro" id="IPR023173">
    <property type="entry name" value="NADPH_Cyt_P450_Rdtase_alpha"/>
</dbReference>
<evidence type="ECO:0000256" key="9">
    <source>
        <dbReference type="ARBA" id="ARBA00023192"/>
    </source>
</evidence>
<comment type="cofactor">
    <cofactor evidence="2">
        <name>FAD</name>
        <dbReference type="ChEBI" id="CHEBI:57692"/>
    </cofactor>
</comment>
<dbReference type="Gene3D" id="1.20.990.10">
    <property type="entry name" value="NADPH-cytochrome p450 Reductase, Chain A, domain 3"/>
    <property type="match status" value="1"/>
</dbReference>
<dbReference type="PRINTS" id="PR00369">
    <property type="entry name" value="FLAVODOXIN"/>
</dbReference>
<evidence type="ECO:0000256" key="10">
    <source>
        <dbReference type="ARBA" id="ARBA00052219"/>
    </source>
</evidence>
<dbReference type="Pfam" id="PF00258">
    <property type="entry name" value="Flavodoxin_1"/>
    <property type="match status" value="1"/>
</dbReference>
<comment type="catalytic activity">
    <reaction evidence="10">
        <text>hydrogen sulfide + 3 NADP(+) + 3 H2O = sulfite + 3 NADPH + 4 H(+)</text>
        <dbReference type="Rhea" id="RHEA:13801"/>
        <dbReference type="ChEBI" id="CHEBI:15377"/>
        <dbReference type="ChEBI" id="CHEBI:15378"/>
        <dbReference type="ChEBI" id="CHEBI:17359"/>
        <dbReference type="ChEBI" id="CHEBI:29919"/>
        <dbReference type="ChEBI" id="CHEBI:57783"/>
        <dbReference type="ChEBI" id="CHEBI:58349"/>
        <dbReference type="EC" id="1.8.1.2"/>
    </reaction>
</comment>
<dbReference type="EC" id="1.8.1.2" evidence="3"/>
<comment type="caution">
    <text evidence="13">The sequence shown here is derived from an EMBL/GenBank/DDBJ whole genome shotgun (WGS) entry which is preliminary data.</text>
</comment>
<dbReference type="InterPro" id="IPR001709">
    <property type="entry name" value="Flavoprot_Pyr_Nucl_cyt_Rdtase"/>
</dbReference>
<evidence type="ECO:0000256" key="3">
    <source>
        <dbReference type="ARBA" id="ARBA00012604"/>
    </source>
</evidence>
<evidence type="ECO:0000256" key="8">
    <source>
        <dbReference type="ARBA" id="ARBA00023002"/>
    </source>
</evidence>
<dbReference type="PROSITE" id="PS51384">
    <property type="entry name" value="FAD_FR"/>
    <property type="match status" value="1"/>
</dbReference>
<dbReference type="STRING" id="1703345.A3860_04320"/>
<evidence type="ECO:0000256" key="2">
    <source>
        <dbReference type="ARBA" id="ARBA00001974"/>
    </source>
</evidence>
<dbReference type="InterPro" id="IPR003097">
    <property type="entry name" value="CysJ-like_FAD-binding"/>
</dbReference>
<protein>
    <recommendedName>
        <fullName evidence="3">assimilatory sulfite reductase (NADPH)</fullName>
        <ecNumber evidence="3">1.8.1.2</ecNumber>
    </recommendedName>
</protein>
<proteinExistence type="predicted"/>
<evidence type="ECO:0000259" key="12">
    <source>
        <dbReference type="PROSITE" id="PS51384"/>
    </source>
</evidence>
<dbReference type="InterPro" id="IPR029039">
    <property type="entry name" value="Flavoprotein-like_sf"/>
</dbReference>
<dbReference type="PANTHER" id="PTHR19384">
    <property type="entry name" value="NITRIC OXIDE SYNTHASE-RELATED"/>
    <property type="match status" value="1"/>
</dbReference>
<dbReference type="Pfam" id="PF00175">
    <property type="entry name" value="NAD_binding_1"/>
    <property type="match status" value="1"/>
</dbReference>
<evidence type="ECO:0000256" key="1">
    <source>
        <dbReference type="ARBA" id="ARBA00001917"/>
    </source>
</evidence>